<organism evidence="2 3">
    <name type="scientific">Colletotrichum siamense</name>
    <name type="common">Anthracnose fungus</name>
    <dbReference type="NCBI Taxonomy" id="690259"/>
    <lineage>
        <taxon>Eukaryota</taxon>
        <taxon>Fungi</taxon>
        <taxon>Dikarya</taxon>
        <taxon>Ascomycota</taxon>
        <taxon>Pezizomycotina</taxon>
        <taxon>Sordariomycetes</taxon>
        <taxon>Hypocreomycetidae</taxon>
        <taxon>Glomerellales</taxon>
        <taxon>Glomerellaceae</taxon>
        <taxon>Colletotrichum</taxon>
        <taxon>Colletotrichum gloeosporioides species complex</taxon>
    </lineage>
</organism>
<evidence type="ECO:0000313" key="2">
    <source>
        <dbReference type="EMBL" id="KAF4863349.1"/>
    </source>
</evidence>
<feature type="region of interest" description="Disordered" evidence="1">
    <location>
        <begin position="70"/>
        <end position="92"/>
    </location>
</feature>
<name>A0A9P5F121_COLSI</name>
<proteinExistence type="predicted"/>
<accession>A0A9P5F121</accession>
<reference evidence="2" key="1">
    <citation type="submission" date="2019-06" db="EMBL/GenBank/DDBJ databases">
        <authorList>
            <person name="Gan P."/>
            <person name="Shirasu K."/>
        </authorList>
    </citation>
    <scope>NUCLEOTIDE SEQUENCE [LARGE SCALE GENOMIC DNA]</scope>
    <source>
        <strain evidence="2">CAD2</strain>
    </source>
</reference>
<dbReference type="AlphaFoldDB" id="A0A9P5F121"/>
<evidence type="ECO:0000313" key="3">
    <source>
        <dbReference type="Proteomes" id="UP000711996"/>
    </source>
</evidence>
<gene>
    <name evidence="2" type="ORF">CGCSCA2_v002908</name>
</gene>
<evidence type="ECO:0000256" key="1">
    <source>
        <dbReference type="SAM" id="MobiDB-lite"/>
    </source>
</evidence>
<protein>
    <submittedName>
        <fullName evidence="2">Uncharacterized protein</fullName>
    </submittedName>
</protein>
<dbReference type="EMBL" id="QPMT01000006">
    <property type="protein sequence ID" value="KAF4863349.1"/>
    <property type="molecule type" value="Genomic_DNA"/>
</dbReference>
<comment type="caution">
    <text evidence="2">The sequence shown here is derived from an EMBL/GenBank/DDBJ whole genome shotgun (WGS) entry which is preliminary data.</text>
</comment>
<dbReference type="Proteomes" id="UP000711996">
    <property type="component" value="Unassembled WGS sequence"/>
</dbReference>
<sequence>MARSPVLEQAQATWNQKISRWPTGSGGVTDRQFNFTSPTEHVFLSSIELPKQPSSPLPFNCSAASSLPTSDRGFIETTSHTSPFSCKRPPTF</sequence>
<keyword evidence="3" id="KW-1185">Reference proteome</keyword>